<dbReference type="PANTHER" id="PTHR42879">
    <property type="entry name" value="3-OXOACYL-(ACYL-CARRIER-PROTEIN) REDUCTASE"/>
    <property type="match status" value="1"/>
</dbReference>
<dbReference type="EMBL" id="BAAAYU010000005">
    <property type="protein sequence ID" value="GAA3639353.1"/>
    <property type="molecule type" value="Genomic_DNA"/>
</dbReference>
<dbReference type="InterPro" id="IPR002347">
    <property type="entry name" value="SDR_fam"/>
</dbReference>
<dbReference type="RefSeq" id="WP_344738790.1">
    <property type="nucleotide sequence ID" value="NZ_BAAAYU010000005.1"/>
</dbReference>
<dbReference type="SUPFAM" id="SSF51735">
    <property type="entry name" value="NAD(P)-binding Rossmann-fold domains"/>
    <property type="match status" value="1"/>
</dbReference>
<organism evidence="2 3">
    <name type="scientific">Microbacterium awajiense</name>
    <dbReference type="NCBI Taxonomy" id="415214"/>
    <lineage>
        <taxon>Bacteria</taxon>
        <taxon>Bacillati</taxon>
        <taxon>Actinomycetota</taxon>
        <taxon>Actinomycetes</taxon>
        <taxon>Micrococcales</taxon>
        <taxon>Microbacteriaceae</taxon>
        <taxon>Microbacterium</taxon>
    </lineage>
</organism>
<dbReference type="PROSITE" id="PS00061">
    <property type="entry name" value="ADH_SHORT"/>
    <property type="match status" value="1"/>
</dbReference>
<evidence type="ECO:0000313" key="2">
    <source>
        <dbReference type="EMBL" id="GAA3639353.1"/>
    </source>
</evidence>
<dbReference type="CDD" id="cd05233">
    <property type="entry name" value="SDR_c"/>
    <property type="match status" value="1"/>
</dbReference>
<keyword evidence="3" id="KW-1185">Reference proteome</keyword>
<dbReference type="Proteomes" id="UP001501697">
    <property type="component" value="Unassembled WGS sequence"/>
</dbReference>
<dbReference type="Gene3D" id="3.40.50.720">
    <property type="entry name" value="NAD(P)-binding Rossmann-like Domain"/>
    <property type="match status" value="1"/>
</dbReference>
<dbReference type="Pfam" id="PF13561">
    <property type="entry name" value="adh_short_C2"/>
    <property type="match status" value="1"/>
</dbReference>
<name>A0ABP7ASY7_9MICO</name>
<evidence type="ECO:0000313" key="3">
    <source>
        <dbReference type="Proteomes" id="UP001501697"/>
    </source>
</evidence>
<gene>
    <name evidence="2" type="ORF">GCM10022200_23530</name>
</gene>
<comment type="similarity">
    <text evidence="1">Belongs to the short-chain dehydrogenases/reductases (SDR) family.</text>
</comment>
<comment type="caution">
    <text evidence="2">The sequence shown here is derived from an EMBL/GenBank/DDBJ whole genome shotgun (WGS) entry which is preliminary data.</text>
</comment>
<dbReference type="PANTHER" id="PTHR42879:SF2">
    <property type="entry name" value="3-OXOACYL-[ACYL-CARRIER-PROTEIN] REDUCTASE FABG"/>
    <property type="match status" value="1"/>
</dbReference>
<dbReference type="InterPro" id="IPR036291">
    <property type="entry name" value="NAD(P)-bd_dom_sf"/>
</dbReference>
<evidence type="ECO:0000256" key="1">
    <source>
        <dbReference type="ARBA" id="ARBA00006484"/>
    </source>
</evidence>
<accession>A0ABP7ASY7</accession>
<reference evidence="3" key="1">
    <citation type="journal article" date="2019" name="Int. J. Syst. Evol. Microbiol.">
        <title>The Global Catalogue of Microorganisms (GCM) 10K type strain sequencing project: providing services to taxonomists for standard genome sequencing and annotation.</title>
        <authorList>
            <consortium name="The Broad Institute Genomics Platform"/>
            <consortium name="The Broad Institute Genome Sequencing Center for Infectious Disease"/>
            <person name="Wu L."/>
            <person name="Ma J."/>
        </authorList>
    </citation>
    <scope>NUCLEOTIDE SEQUENCE [LARGE SCALE GENOMIC DNA]</scope>
    <source>
        <strain evidence="3">JCM 16544</strain>
    </source>
</reference>
<protein>
    <submittedName>
        <fullName evidence="2">SDR family NAD(P)-dependent oxidoreductase</fullName>
    </submittedName>
</protein>
<dbReference type="PRINTS" id="PR00080">
    <property type="entry name" value="SDRFAMILY"/>
</dbReference>
<dbReference type="InterPro" id="IPR020904">
    <property type="entry name" value="Sc_DH/Rdtase_CS"/>
</dbReference>
<proteinExistence type="inferred from homology"/>
<sequence length="257" mass="26407">MSAPVAIEQFPRDYAAVVIGGGAGIGEAAARLLGARGVDVTVADRDGDAAEAVAAAIRDAGGAAASEVCDVTDEVAVRGAFNAAVDRCAVVHAVVNSAGIQGPLGRPSHEVEIDEFERTLAVNLTPGLTIARVAVPHFLEQGYGRILHVSSIAGKEGNPNMIGYSASKAGLIGLVKAQGKEYSRAGITVNALAPAVIRTPFLDSQPQSVIDYMIEKIPMGRTGELSEVAEMIAFIVSPAAAFTTGFVFDLSGGRATY</sequence>
<dbReference type="InterPro" id="IPR050259">
    <property type="entry name" value="SDR"/>
</dbReference>
<dbReference type="PRINTS" id="PR00081">
    <property type="entry name" value="GDHRDH"/>
</dbReference>